<evidence type="ECO:0000256" key="3">
    <source>
        <dbReference type="ARBA" id="ARBA00022737"/>
    </source>
</evidence>
<proteinExistence type="predicted"/>
<evidence type="ECO:0000256" key="5">
    <source>
        <dbReference type="ARBA" id="ARBA00023043"/>
    </source>
</evidence>
<evidence type="ECO:0000259" key="8">
    <source>
        <dbReference type="Pfam" id="PF13962"/>
    </source>
</evidence>
<keyword evidence="6 7" id="KW-0472">Membrane</keyword>
<gene>
    <name evidence="9" type="ORF">MKW94_000300</name>
</gene>
<evidence type="ECO:0000256" key="7">
    <source>
        <dbReference type="SAM" id="Phobius"/>
    </source>
</evidence>
<dbReference type="InterPro" id="IPR026961">
    <property type="entry name" value="PGG_dom"/>
</dbReference>
<feature type="transmembrane region" description="Helical" evidence="7">
    <location>
        <begin position="176"/>
        <end position="200"/>
    </location>
</feature>
<keyword evidence="10" id="KW-1185">Reference proteome</keyword>
<dbReference type="PANTHER" id="PTHR24186">
    <property type="entry name" value="PROTEIN PHOSPHATASE 1 REGULATORY SUBUNIT"/>
    <property type="match status" value="1"/>
</dbReference>
<evidence type="ECO:0000313" key="9">
    <source>
        <dbReference type="EMBL" id="MCL7049469.1"/>
    </source>
</evidence>
<dbReference type="Proteomes" id="UP001177140">
    <property type="component" value="Unassembled WGS sequence"/>
</dbReference>
<comment type="subcellular location">
    <subcellularLocation>
        <location evidence="1">Membrane</location>
        <topology evidence="1">Multi-pass membrane protein</topology>
    </subcellularLocation>
</comment>
<dbReference type="GO" id="GO:0005886">
    <property type="term" value="C:plasma membrane"/>
    <property type="evidence" value="ECO:0007669"/>
    <property type="project" value="TreeGrafter"/>
</dbReference>
<keyword evidence="2 7" id="KW-0812">Transmembrane</keyword>
<protein>
    <recommendedName>
        <fullName evidence="8">PGG domain-containing protein</fullName>
    </recommendedName>
</protein>
<evidence type="ECO:0000313" key="10">
    <source>
        <dbReference type="Proteomes" id="UP001177140"/>
    </source>
</evidence>
<dbReference type="EMBL" id="JAJJMA010316333">
    <property type="protein sequence ID" value="MCL7049469.1"/>
    <property type="molecule type" value="Genomic_DNA"/>
</dbReference>
<evidence type="ECO:0000256" key="6">
    <source>
        <dbReference type="ARBA" id="ARBA00023136"/>
    </source>
</evidence>
<feature type="transmembrane region" description="Helical" evidence="7">
    <location>
        <begin position="220"/>
        <end position="238"/>
    </location>
</feature>
<keyword evidence="3" id="KW-0677">Repeat</keyword>
<dbReference type="Pfam" id="PF13962">
    <property type="entry name" value="PGG"/>
    <property type="match status" value="1"/>
</dbReference>
<dbReference type="AlphaFoldDB" id="A0AA42B390"/>
<reference evidence="9" key="1">
    <citation type="submission" date="2022-03" db="EMBL/GenBank/DDBJ databases">
        <title>A functionally conserved STORR gene fusion in Papaver species that diverged 16.8 million years ago.</title>
        <authorList>
            <person name="Catania T."/>
        </authorList>
    </citation>
    <scope>NUCLEOTIDE SEQUENCE</scope>
    <source>
        <strain evidence="9">S-191538</strain>
    </source>
</reference>
<name>A0AA42B390_PAPNU</name>
<feature type="transmembrane region" description="Helical" evidence="7">
    <location>
        <begin position="91"/>
        <end position="110"/>
    </location>
</feature>
<accession>A0AA42B390</accession>
<evidence type="ECO:0000256" key="4">
    <source>
        <dbReference type="ARBA" id="ARBA00022989"/>
    </source>
</evidence>
<keyword evidence="4 7" id="KW-1133">Transmembrane helix</keyword>
<evidence type="ECO:0000256" key="2">
    <source>
        <dbReference type="ARBA" id="ARBA00022692"/>
    </source>
</evidence>
<evidence type="ECO:0000256" key="1">
    <source>
        <dbReference type="ARBA" id="ARBA00004141"/>
    </source>
</evidence>
<dbReference type="PANTHER" id="PTHR24186:SF37">
    <property type="entry name" value="PGG DOMAIN-CONTAINING PROTEIN"/>
    <property type="match status" value="1"/>
</dbReference>
<feature type="transmembrane region" description="Helical" evidence="7">
    <location>
        <begin position="143"/>
        <end position="164"/>
    </location>
</feature>
<feature type="domain" description="PGG" evidence="8">
    <location>
        <begin position="85"/>
        <end position="198"/>
    </location>
</feature>
<sequence length="263" mass="29802">MIRYLIESSFGVELVNALNKKGLTALDILEQSSARDLKDMEIGDLLLRAQAHNIGGLVTNQTPSQALHRRVSIRRENSKIRKYEDWLNAKSNSLLVAASLLAAMAFQAAVNPPGGVWQEDTLSPLRYAGRSVLADIDAQNYKLFLIFNTLGFVFSINTVLLLVSELPLKRHFFFSYLAMSMWGAAVAMAITYIVALMAMMPSTHTYIIKCFFWGVNFKQSVVFLMIILFFMPVCYLFVKHTDYFEEKFSGEDLTELNKLEKET</sequence>
<keyword evidence="5" id="KW-0040">ANK repeat</keyword>
<comment type="caution">
    <text evidence="9">The sequence shown here is derived from an EMBL/GenBank/DDBJ whole genome shotgun (WGS) entry which is preliminary data.</text>
</comment>
<organism evidence="9 10">
    <name type="scientific">Papaver nudicaule</name>
    <name type="common">Iceland poppy</name>
    <dbReference type="NCBI Taxonomy" id="74823"/>
    <lineage>
        <taxon>Eukaryota</taxon>
        <taxon>Viridiplantae</taxon>
        <taxon>Streptophyta</taxon>
        <taxon>Embryophyta</taxon>
        <taxon>Tracheophyta</taxon>
        <taxon>Spermatophyta</taxon>
        <taxon>Magnoliopsida</taxon>
        <taxon>Ranunculales</taxon>
        <taxon>Papaveraceae</taxon>
        <taxon>Papaveroideae</taxon>
        <taxon>Papaver</taxon>
    </lineage>
</organism>